<proteinExistence type="predicted"/>
<evidence type="ECO:0000313" key="4">
    <source>
        <dbReference type="Proteomes" id="UP000094936"/>
    </source>
</evidence>
<gene>
    <name evidence="3" type="ORF">A8L45_15095</name>
</gene>
<name>A0A1C3EEY6_9GAMM</name>
<dbReference type="Proteomes" id="UP000094936">
    <property type="component" value="Unassembled WGS sequence"/>
</dbReference>
<evidence type="ECO:0000259" key="2">
    <source>
        <dbReference type="Pfam" id="PF22596"/>
    </source>
</evidence>
<dbReference type="InterPro" id="IPR054695">
    <property type="entry name" value="Pierisin-like_dom"/>
</dbReference>
<reference evidence="3 4" key="1">
    <citation type="submission" date="2016-05" db="EMBL/GenBank/DDBJ databases">
        <title>Genomic Taxonomy of the Vibrionaceae.</title>
        <authorList>
            <person name="Gomez-Gil B."/>
            <person name="Enciso-Ibarra J."/>
        </authorList>
    </citation>
    <scope>NUCLEOTIDE SEQUENCE [LARGE SCALE GENOMIC DNA]</scope>
    <source>
        <strain evidence="3 4">CAIM 1920</strain>
    </source>
</reference>
<dbReference type="SUPFAM" id="SSF56399">
    <property type="entry name" value="ADP-ribosylation"/>
    <property type="match status" value="1"/>
</dbReference>
<protein>
    <recommendedName>
        <fullName evidence="2">Pierisin-like domain-containing protein</fullName>
    </recommendedName>
</protein>
<feature type="compositionally biased region" description="Basic and acidic residues" evidence="1">
    <location>
        <begin position="26"/>
        <end position="40"/>
    </location>
</feature>
<organism evidence="3 4">
    <name type="scientific">Veronia pacifica</name>
    <dbReference type="NCBI Taxonomy" id="1080227"/>
    <lineage>
        <taxon>Bacteria</taxon>
        <taxon>Pseudomonadati</taxon>
        <taxon>Pseudomonadota</taxon>
        <taxon>Gammaproteobacteria</taxon>
        <taxon>Vibrionales</taxon>
        <taxon>Vibrionaceae</taxon>
        <taxon>Veronia</taxon>
    </lineage>
</organism>
<accession>A0A1C3EEY6</accession>
<feature type="region of interest" description="Disordered" evidence="1">
    <location>
        <begin position="26"/>
        <end position="47"/>
    </location>
</feature>
<comment type="caution">
    <text evidence="3">The sequence shown here is derived from an EMBL/GenBank/DDBJ whole genome shotgun (WGS) entry which is preliminary data.</text>
</comment>
<evidence type="ECO:0000313" key="3">
    <source>
        <dbReference type="EMBL" id="ODA31817.1"/>
    </source>
</evidence>
<sequence length="790" mass="88011">MRWDVVSIPNFNRNVSNEKFHNDKEIDTKKDIEKEGDSLKHSSKVSPSHIKKVKNIEINGERLREKINTNHKLMPIDSLPDRKSVGLSVSNQTKNAISEAFHFDSMPKNSWAQREIEKTLGAVYDTDETFKKSVDTRREENKPISVKIINEKYNDSDEEGYRKFSSQYDHKKNEIRVNLQDLKRTYQDVNGNAANVTVGRLALHEANHALLNKGQGLEDNEAAVIGKVNQQLETIGDDSAKRAIPFSGMINAADSDNNGISNFLPKTLLKGPKLLNSLLRQAQAGNRRFISGDAYAFLNASPVTSANVLPPNMLFRGDTRNPDNIFSNGLKPRAPGVKVDIVDHVLLNRPSNFVPTSKSQWTAADFVGRSYGPAANARGEPLWVYEIDPRGLDEVKDVNVEVPNSEYSDENEVVVDGNVPGGNIVGATPVYWDQKNRRAVLGGFVMNPLYTNYGALKNEQALLASQFPRDDDDDASSGAAGVIQKPVTTLEAWAKQFEALENHQSSSTQSNSNDKDKPLSRSVTPNIEGPDQPTRYPLTTTTFSELLSNQDKVKILYDNLEPTIVGRENTIIKQGDIVNLGPYDENFKGKIDIRRVNDRLDVFSNNAPVGVFNLDPSNDEFKFELNKNFKIIDKSIQDKLDSEILYKGHAQFNENLNIEDTTFKDVSSDGYNTAREWIHDFSSYDSVNNWSDDDYRSNTVRMLREADGEVALIVPYESTAGGYGYVAVSHGQIAGYENPGRPSFFHTRTGASQDADGQFKVATDSPNAAWPAIMSIILAGISDPNKRIEL</sequence>
<feature type="region of interest" description="Disordered" evidence="1">
    <location>
        <begin position="501"/>
        <end position="537"/>
    </location>
</feature>
<feature type="domain" description="Pierisin-like" evidence="2">
    <location>
        <begin position="314"/>
        <end position="436"/>
    </location>
</feature>
<evidence type="ECO:0000256" key="1">
    <source>
        <dbReference type="SAM" id="MobiDB-lite"/>
    </source>
</evidence>
<dbReference type="AlphaFoldDB" id="A0A1C3EEY6"/>
<dbReference type="EMBL" id="LYBM01000029">
    <property type="protein sequence ID" value="ODA31817.1"/>
    <property type="molecule type" value="Genomic_DNA"/>
</dbReference>
<dbReference type="Gene3D" id="3.90.210.10">
    <property type="entry name" value="Heat-Labile Enterotoxin, subunit A"/>
    <property type="match status" value="1"/>
</dbReference>
<dbReference type="Pfam" id="PF22596">
    <property type="entry name" value="Scabin-like"/>
    <property type="match status" value="1"/>
</dbReference>
<keyword evidence="4" id="KW-1185">Reference proteome</keyword>